<dbReference type="InterPro" id="IPR052574">
    <property type="entry name" value="CDIRP"/>
</dbReference>
<protein>
    <submittedName>
        <fullName evidence="3">7585_t:CDS:1</fullName>
    </submittedName>
</protein>
<proteinExistence type="predicted"/>
<name>A0A9N9EVC8_9GLOM</name>
<dbReference type="InterPro" id="IPR025875">
    <property type="entry name" value="Leu-rich_rpt_4"/>
</dbReference>
<organism evidence="3 4">
    <name type="scientific">Diversispora eburnea</name>
    <dbReference type="NCBI Taxonomy" id="1213867"/>
    <lineage>
        <taxon>Eukaryota</taxon>
        <taxon>Fungi</taxon>
        <taxon>Fungi incertae sedis</taxon>
        <taxon>Mucoromycota</taxon>
        <taxon>Glomeromycotina</taxon>
        <taxon>Glomeromycetes</taxon>
        <taxon>Diversisporales</taxon>
        <taxon>Diversisporaceae</taxon>
        <taxon>Diversispora</taxon>
    </lineage>
</organism>
<dbReference type="OrthoDB" id="2404189at2759"/>
<keyword evidence="4" id="KW-1185">Reference proteome</keyword>
<evidence type="ECO:0000313" key="3">
    <source>
        <dbReference type="EMBL" id="CAG8495737.1"/>
    </source>
</evidence>
<reference evidence="3" key="1">
    <citation type="submission" date="2021-06" db="EMBL/GenBank/DDBJ databases">
        <authorList>
            <person name="Kallberg Y."/>
            <person name="Tangrot J."/>
            <person name="Rosling A."/>
        </authorList>
    </citation>
    <scope>NUCLEOTIDE SEQUENCE</scope>
    <source>
        <strain evidence="3">AZ414A</strain>
    </source>
</reference>
<dbReference type="PROSITE" id="PS51450">
    <property type="entry name" value="LRR"/>
    <property type="match status" value="1"/>
</dbReference>
<accession>A0A9N9EVC8</accession>
<sequence>MNAQHWLDDSYSKEEIKEIKRLDINNKGLTGSLDLSDFFSLEWLNCSNNKLTSLDLKSCQKLEEIHCYSNEIKEINLTKLDQLRKLDAGYNLLTDLDFSAFNAENLLELKLHSNNFDNQNIDCFSPFTRLEVLLICTDDNGKIEQNIYNRFHGNLKTLREMNNLRELDIRATDIEGGLEYLPADIKEFKYSSLFRPEAKAQKIFRELQSQLNKLSTLVFPNQSYDFTQFRQEIARLKYQELAPHAREEKATFEQLINEAKEKAGEGSFAPIINLLLEANHQNEQTVESSQKDKLSGKIEAYKTILQTKLTQEELQTLLNKQTELSQLEKHLENLQKNQKRPANCQTQFG</sequence>
<dbReference type="SUPFAM" id="SSF52058">
    <property type="entry name" value="L domain-like"/>
    <property type="match status" value="1"/>
</dbReference>
<dbReference type="Proteomes" id="UP000789706">
    <property type="component" value="Unassembled WGS sequence"/>
</dbReference>
<gene>
    <name evidence="3" type="ORF">DEBURN_LOCUS4410</name>
</gene>
<dbReference type="InterPro" id="IPR001611">
    <property type="entry name" value="Leu-rich_rpt"/>
</dbReference>
<evidence type="ECO:0000256" key="1">
    <source>
        <dbReference type="ARBA" id="ARBA00022614"/>
    </source>
</evidence>
<dbReference type="AlphaFoldDB" id="A0A9N9EVC8"/>
<evidence type="ECO:0000313" key="4">
    <source>
        <dbReference type="Proteomes" id="UP000789706"/>
    </source>
</evidence>
<dbReference type="Gene3D" id="3.80.10.10">
    <property type="entry name" value="Ribonuclease Inhibitor"/>
    <property type="match status" value="1"/>
</dbReference>
<evidence type="ECO:0000256" key="2">
    <source>
        <dbReference type="ARBA" id="ARBA00022737"/>
    </source>
</evidence>
<dbReference type="PANTHER" id="PTHR47566">
    <property type="match status" value="1"/>
</dbReference>
<dbReference type="GO" id="GO:0035591">
    <property type="term" value="F:signaling adaptor activity"/>
    <property type="evidence" value="ECO:0007669"/>
    <property type="project" value="TreeGrafter"/>
</dbReference>
<dbReference type="EMBL" id="CAJVPK010000333">
    <property type="protein sequence ID" value="CAG8495737.1"/>
    <property type="molecule type" value="Genomic_DNA"/>
</dbReference>
<comment type="caution">
    <text evidence="3">The sequence shown here is derived from an EMBL/GenBank/DDBJ whole genome shotgun (WGS) entry which is preliminary data.</text>
</comment>
<keyword evidence="2" id="KW-0677">Repeat</keyword>
<dbReference type="InterPro" id="IPR032675">
    <property type="entry name" value="LRR_dom_sf"/>
</dbReference>
<keyword evidence="1" id="KW-0433">Leucine-rich repeat</keyword>
<dbReference type="PANTHER" id="PTHR47566:SF1">
    <property type="entry name" value="PROTEIN NUD1"/>
    <property type="match status" value="1"/>
</dbReference>
<dbReference type="Pfam" id="PF12799">
    <property type="entry name" value="LRR_4"/>
    <property type="match status" value="1"/>
</dbReference>